<geneLocation type="mitochondrion" evidence="2"/>
<evidence type="ECO:0000256" key="1">
    <source>
        <dbReference type="SAM" id="Phobius"/>
    </source>
</evidence>
<keyword evidence="1" id="KW-1133">Transmembrane helix</keyword>
<feature type="transmembrane region" description="Helical" evidence="1">
    <location>
        <begin position="58"/>
        <end position="77"/>
    </location>
</feature>
<evidence type="ECO:0000313" key="2">
    <source>
        <dbReference type="EMBL" id="QEG57105.1"/>
    </source>
</evidence>
<keyword evidence="2" id="KW-0496">Mitochondrion</keyword>
<accession>A0A5B9RK42</accession>
<keyword evidence="1" id="KW-0812">Transmembrane</keyword>
<sequence length="185" mass="22462">MKRIYGKVIKHFQSNNQNIKSLFRSLIISISKTFLLNRLSKIRYFRPIVKTLRVFFKWSSYSALFVVIYSMLGKIFYFQYDLAFWHSLFYGAYLLYSEGILEYIFDACEYLYKKMNKQFSNIFYKLESNPKTIEQAHKIKDKVKIFTVEELREIGRRRDDEVGKIDVNVEMADERKKKFNWFPRL</sequence>
<dbReference type="AlphaFoldDB" id="A0A5B9RK42"/>
<feature type="transmembrane region" description="Helical" evidence="1">
    <location>
        <begin position="83"/>
        <end position="105"/>
    </location>
</feature>
<keyword evidence="1" id="KW-0472">Membrane</keyword>
<reference evidence="2" key="1">
    <citation type="submission" date="2019-03" db="EMBL/GenBank/DDBJ databases">
        <title>Evidence of extensive intraspecific noncoding reshuffling in a 169kb mitochondrial genome of basidiomycete fungus.</title>
        <authorList>
            <person name="Lee H.-H."/>
            <person name="Ke H.-M."/>
            <person name="Lin C.-Y.I."/>
            <person name="Lee T.J."/>
            <person name="Chung C.-L."/>
            <person name="Tsai I.J."/>
        </authorList>
    </citation>
    <scope>NUCLEOTIDE SEQUENCE</scope>
    <source>
        <strain evidence="2">MF3/22</strain>
    </source>
</reference>
<dbReference type="EMBL" id="MK623258">
    <property type="protein sequence ID" value="QEG57105.1"/>
    <property type="molecule type" value="Genomic_DNA"/>
</dbReference>
<proteinExistence type="predicted"/>
<organism evidence="2">
    <name type="scientific">Fomitiporia mediterranea</name>
    <dbReference type="NCBI Taxonomy" id="208960"/>
    <lineage>
        <taxon>Eukaryota</taxon>
        <taxon>Fungi</taxon>
        <taxon>Dikarya</taxon>
        <taxon>Basidiomycota</taxon>
        <taxon>Agaricomycotina</taxon>
        <taxon>Agaricomycetes</taxon>
        <taxon>Hymenochaetales</taxon>
        <taxon>Hymenochaetaceae</taxon>
        <taxon>Fomitiporia</taxon>
    </lineage>
</organism>
<protein>
    <submittedName>
        <fullName evidence="2">Uncharacterized protein</fullName>
    </submittedName>
</protein>
<gene>
    <name evidence="2" type="ORF">Fomme_000095</name>
</gene>
<name>A0A5B9RK42_9AGAM</name>